<dbReference type="GO" id="GO:0016279">
    <property type="term" value="F:protein-lysine N-methyltransferase activity"/>
    <property type="evidence" value="ECO:0007669"/>
    <property type="project" value="RHEA"/>
</dbReference>
<keyword evidence="5 6" id="KW-0949">S-adenosyl-L-methionine</keyword>
<dbReference type="GO" id="GO:0005737">
    <property type="term" value="C:cytoplasm"/>
    <property type="evidence" value="ECO:0007669"/>
    <property type="project" value="UniProtKB-SubCell"/>
</dbReference>
<dbReference type="Pfam" id="PF06325">
    <property type="entry name" value="PrmA"/>
    <property type="match status" value="1"/>
</dbReference>
<feature type="binding site" evidence="6">
    <location>
        <position position="209"/>
    </location>
    <ligand>
        <name>S-adenosyl-L-methionine</name>
        <dbReference type="ChEBI" id="CHEBI:59789"/>
    </ligand>
</feature>
<evidence type="ECO:0000256" key="6">
    <source>
        <dbReference type="HAMAP-Rule" id="MF_00735"/>
    </source>
</evidence>
<dbReference type="EC" id="2.1.1.-" evidence="6"/>
<comment type="function">
    <text evidence="6">Methylates ribosomal protein L11.</text>
</comment>
<dbReference type="Proteomes" id="UP000290545">
    <property type="component" value="Unassembled WGS sequence"/>
</dbReference>
<evidence type="ECO:0000256" key="5">
    <source>
        <dbReference type="ARBA" id="ARBA00022691"/>
    </source>
</evidence>
<proteinExistence type="inferred from homology"/>
<dbReference type="PANTHER" id="PTHR43648">
    <property type="entry name" value="ELECTRON TRANSFER FLAVOPROTEIN BETA SUBUNIT LYSINE METHYLTRANSFERASE"/>
    <property type="match status" value="1"/>
</dbReference>
<comment type="catalytic activity">
    <reaction evidence="6">
        <text>L-lysyl-[protein] + 3 S-adenosyl-L-methionine = N(6),N(6),N(6)-trimethyl-L-lysyl-[protein] + 3 S-adenosyl-L-homocysteine + 3 H(+)</text>
        <dbReference type="Rhea" id="RHEA:54192"/>
        <dbReference type="Rhea" id="RHEA-COMP:9752"/>
        <dbReference type="Rhea" id="RHEA-COMP:13826"/>
        <dbReference type="ChEBI" id="CHEBI:15378"/>
        <dbReference type="ChEBI" id="CHEBI:29969"/>
        <dbReference type="ChEBI" id="CHEBI:57856"/>
        <dbReference type="ChEBI" id="CHEBI:59789"/>
        <dbReference type="ChEBI" id="CHEBI:61961"/>
    </reaction>
</comment>
<name>A0A4Q1DC30_9BACT</name>
<keyword evidence="4 6" id="KW-0808">Transferase</keyword>
<organism evidence="7 8">
    <name type="scientific">Filimonas effusa</name>
    <dbReference type="NCBI Taxonomy" id="2508721"/>
    <lineage>
        <taxon>Bacteria</taxon>
        <taxon>Pseudomonadati</taxon>
        <taxon>Bacteroidota</taxon>
        <taxon>Chitinophagia</taxon>
        <taxon>Chitinophagales</taxon>
        <taxon>Chitinophagaceae</taxon>
        <taxon>Filimonas</taxon>
    </lineage>
</organism>
<sequence>MADYIQITATGIEGVEQRELLLALLAAEGCEGFEEEADILRAYIPGGDLTGSGVEEILKENNIKYSLTTIKEQNWNAVWEAQFDPVVIEDLAAIRASFHEPIPQVKFEIVITPKMSFGTGHHATTYMMITEMAKLDFSGKRVFDFGTGTGVLAILAEKMGAATVIGIDNDTWSISNAEENIAENGCKHISILQKDEAEMGEIFDVILANINKHILLANMPVLAKQLEKGGTLILSGLLEEDEEDITRSIESQGLMHIRTVKRSRWICIAASR</sequence>
<keyword evidence="3 6" id="KW-0489">Methyltransferase</keyword>
<keyword evidence="7" id="KW-0689">Ribosomal protein</keyword>
<protein>
    <recommendedName>
        <fullName evidence="6">Ribosomal protein L11 methyltransferase</fullName>
        <shortName evidence="6">L11 Mtase</shortName>
        <ecNumber evidence="6">2.1.1.-</ecNumber>
    </recommendedName>
</protein>
<comment type="similarity">
    <text evidence="1 6">Belongs to the methyltransferase superfamily. PrmA family.</text>
</comment>
<dbReference type="HAMAP" id="MF_00735">
    <property type="entry name" value="Methyltr_PrmA"/>
    <property type="match status" value="1"/>
</dbReference>
<evidence type="ECO:0000313" key="7">
    <source>
        <dbReference type="EMBL" id="RXK86498.1"/>
    </source>
</evidence>
<accession>A0A4Q1DC30</accession>
<evidence type="ECO:0000256" key="3">
    <source>
        <dbReference type="ARBA" id="ARBA00022603"/>
    </source>
</evidence>
<keyword evidence="2 6" id="KW-0963">Cytoplasm</keyword>
<keyword evidence="7" id="KW-0687">Ribonucleoprotein</keyword>
<evidence type="ECO:0000256" key="4">
    <source>
        <dbReference type="ARBA" id="ARBA00022679"/>
    </source>
</evidence>
<dbReference type="CDD" id="cd02440">
    <property type="entry name" value="AdoMet_MTases"/>
    <property type="match status" value="1"/>
</dbReference>
<dbReference type="GO" id="GO:0032259">
    <property type="term" value="P:methylation"/>
    <property type="evidence" value="ECO:0007669"/>
    <property type="project" value="UniProtKB-KW"/>
</dbReference>
<evidence type="ECO:0000313" key="8">
    <source>
        <dbReference type="Proteomes" id="UP000290545"/>
    </source>
</evidence>
<dbReference type="InterPro" id="IPR029063">
    <property type="entry name" value="SAM-dependent_MTases_sf"/>
</dbReference>
<dbReference type="GO" id="GO:0005840">
    <property type="term" value="C:ribosome"/>
    <property type="evidence" value="ECO:0007669"/>
    <property type="project" value="UniProtKB-KW"/>
</dbReference>
<feature type="binding site" evidence="6">
    <location>
        <position position="146"/>
    </location>
    <ligand>
        <name>S-adenosyl-L-methionine</name>
        <dbReference type="ChEBI" id="CHEBI:59789"/>
    </ligand>
</feature>
<dbReference type="PANTHER" id="PTHR43648:SF1">
    <property type="entry name" value="ELECTRON TRANSFER FLAVOPROTEIN BETA SUBUNIT LYSINE METHYLTRANSFERASE"/>
    <property type="match status" value="1"/>
</dbReference>
<dbReference type="AlphaFoldDB" id="A0A4Q1DC30"/>
<dbReference type="Gene3D" id="3.40.50.150">
    <property type="entry name" value="Vaccinia Virus protein VP39"/>
    <property type="match status" value="1"/>
</dbReference>
<gene>
    <name evidence="6" type="primary">prmA</name>
    <name evidence="7" type="ORF">ESB13_06735</name>
</gene>
<feature type="binding site" evidence="6">
    <location>
        <position position="125"/>
    </location>
    <ligand>
        <name>S-adenosyl-L-methionine</name>
        <dbReference type="ChEBI" id="CHEBI:59789"/>
    </ligand>
</feature>
<evidence type="ECO:0000256" key="1">
    <source>
        <dbReference type="ARBA" id="ARBA00009741"/>
    </source>
</evidence>
<comment type="caution">
    <text evidence="7">The sequence shown here is derived from an EMBL/GenBank/DDBJ whole genome shotgun (WGS) entry which is preliminary data.</text>
</comment>
<dbReference type="OrthoDB" id="9785995at2"/>
<feature type="binding site" evidence="6">
    <location>
        <position position="168"/>
    </location>
    <ligand>
        <name>S-adenosyl-L-methionine</name>
        <dbReference type="ChEBI" id="CHEBI:59789"/>
    </ligand>
</feature>
<comment type="subcellular location">
    <subcellularLocation>
        <location evidence="6">Cytoplasm</location>
    </subcellularLocation>
</comment>
<keyword evidence="8" id="KW-1185">Reference proteome</keyword>
<dbReference type="EMBL" id="SDHZ01000001">
    <property type="protein sequence ID" value="RXK86498.1"/>
    <property type="molecule type" value="Genomic_DNA"/>
</dbReference>
<dbReference type="RefSeq" id="WP_129002247.1">
    <property type="nucleotide sequence ID" value="NZ_SDHZ01000001.1"/>
</dbReference>
<reference evidence="7 8" key="1">
    <citation type="submission" date="2019-01" db="EMBL/GenBank/DDBJ databases">
        <title>Filimonas sp. strain TTM-71.</title>
        <authorList>
            <person name="Chen W.-M."/>
        </authorList>
    </citation>
    <scope>NUCLEOTIDE SEQUENCE [LARGE SCALE GENOMIC DNA]</scope>
    <source>
        <strain evidence="7 8">TTM-71</strain>
    </source>
</reference>
<dbReference type="InterPro" id="IPR004498">
    <property type="entry name" value="Ribosomal_PrmA_MeTrfase"/>
</dbReference>
<dbReference type="SUPFAM" id="SSF53335">
    <property type="entry name" value="S-adenosyl-L-methionine-dependent methyltransferases"/>
    <property type="match status" value="1"/>
</dbReference>
<dbReference type="InterPro" id="IPR050078">
    <property type="entry name" value="Ribosomal_L11_MeTrfase_PrmA"/>
</dbReference>
<dbReference type="NCBIfam" id="NF001785">
    <property type="entry name" value="PRK00517.2-2"/>
    <property type="match status" value="1"/>
</dbReference>
<evidence type="ECO:0000256" key="2">
    <source>
        <dbReference type="ARBA" id="ARBA00022490"/>
    </source>
</evidence>